<feature type="signal peptide" evidence="1">
    <location>
        <begin position="1"/>
        <end position="26"/>
    </location>
</feature>
<keyword evidence="3" id="KW-1185">Reference proteome</keyword>
<organism evidence="2 3">
    <name type="scientific">Diversispora epigaea</name>
    <dbReference type="NCBI Taxonomy" id="1348612"/>
    <lineage>
        <taxon>Eukaryota</taxon>
        <taxon>Fungi</taxon>
        <taxon>Fungi incertae sedis</taxon>
        <taxon>Mucoromycota</taxon>
        <taxon>Glomeromycotina</taxon>
        <taxon>Glomeromycetes</taxon>
        <taxon>Diversisporales</taxon>
        <taxon>Diversisporaceae</taxon>
        <taxon>Diversispora</taxon>
    </lineage>
</organism>
<keyword evidence="1" id="KW-0732">Signal</keyword>
<dbReference type="EMBL" id="PQFF01000089">
    <property type="protein sequence ID" value="RHZ83412.1"/>
    <property type="molecule type" value="Genomic_DNA"/>
</dbReference>
<evidence type="ECO:0000313" key="2">
    <source>
        <dbReference type="EMBL" id="RHZ83412.1"/>
    </source>
</evidence>
<feature type="chain" id="PRO_5017186168" evidence="1">
    <location>
        <begin position="27"/>
        <end position="151"/>
    </location>
</feature>
<comment type="caution">
    <text evidence="2">The sequence shown here is derived from an EMBL/GenBank/DDBJ whole genome shotgun (WGS) entry which is preliminary data.</text>
</comment>
<dbReference type="AlphaFoldDB" id="A0A397J8P0"/>
<name>A0A397J8P0_9GLOM</name>
<sequence length="151" mass="17113">MMVAIKYNLLKIIAFMCMLMIGRVIGEGDEVKEKTIYVNSQLFGHIASYCKTWITEEGSDEKLAESGYKRCEEDCNVLSFTMQENKKYFVHGKVWFNFQQTKVRGSFEIGDDVCVSFSGSTAKYNFNTFKDSDNAVMLQKCISNRPCGVGG</sequence>
<evidence type="ECO:0000313" key="3">
    <source>
        <dbReference type="Proteomes" id="UP000266861"/>
    </source>
</evidence>
<proteinExistence type="predicted"/>
<protein>
    <submittedName>
        <fullName evidence="2">Uncharacterized protein</fullName>
    </submittedName>
</protein>
<reference evidence="2 3" key="1">
    <citation type="submission" date="2018-08" db="EMBL/GenBank/DDBJ databases">
        <title>Genome and evolution of the arbuscular mycorrhizal fungus Diversispora epigaea (formerly Glomus versiforme) and its bacterial endosymbionts.</title>
        <authorList>
            <person name="Sun X."/>
            <person name="Fei Z."/>
            <person name="Harrison M."/>
        </authorList>
    </citation>
    <scope>NUCLEOTIDE SEQUENCE [LARGE SCALE GENOMIC DNA]</scope>
    <source>
        <strain evidence="2 3">IT104</strain>
    </source>
</reference>
<dbReference type="Proteomes" id="UP000266861">
    <property type="component" value="Unassembled WGS sequence"/>
</dbReference>
<accession>A0A397J8P0</accession>
<evidence type="ECO:0000256" key="1">
    <source>
        <dbReference type="SAM" id="SignalP"/>
    </source>
</evidence>
<gene>
    <name evidence="2" type="ORF">Glove_94g45</name>
</gene>